<protein>
    <submittedName>
        <fullName evidence="1">Glycine zipper family protein</fullName>
    </submittedName>
</protein>
<accession>A0ABT1TKH2</accession>
<dbReference type="Proteomes" id="UP001524499">
    <property type="component" value="Unassembled WGS sequence"/>
</dbReference>
<comment type="caution">
    <text evidence="1">The sequence shown here is derived from an EMBL/GenBank/DDBJ whole genome shotgun (WGS) entry which is preliminary data.</text>
</comment>
<reference evidence="1 2" key="1">
    <citation type="submission" date="2022-07" db="EMBL/GenBank/DDBJ databases">
        <title>Methylomonas rivi sp. nov., Methylomonas rosea sp. nov., Methylomonas aureus sp. nov. and Methylomonas subterranea sp. nov., four novel methanotrophs isolated from a freshwater creek and the deep terrestrial subsurface.</title>
        <authorList>
            <person name="Abin C."/>
            <person name="Sankaranarayanan K."/>
            <person name="Garner C."/>
            <person name="Sindelar R."/>
            <person name="Kotary K."/>
            <person name="Garner R."/>
            <person name="Barclay S."/>
            <person name="Lawson P."/>
            <person name="Krumholz L."/>
        </authorList>
    </citation>
    <scope>NUCLEOTIDE SEQUENCE [LARGE SCALE GENOMIC DNA]</scope>
    <source>
        <strain evidence="1 2">SURF-2</strain>
    </source>
</reference>
<dbReference type="RefSeq" id="WP_256603992.1">
    <property type="nucleotide sequence ID" value="NZ_JANIBJ010000042.1"/>
</dbReference>
<proteinExistence type="predicted"/>
<dbReference type="EMBL" id="JANIBJ010000042">
    <property type="protein sequence ID" value="MCQ8105953.1"/>
    <property type="molecule type" value="Genomic_DNA"/>
</dbReference>
<evidence type="ECO:0000313" key="2">
    <source>
        <dbReference type="Proteomes" id="UP001524499"/>
    </source>
</evidence>
<name>A0ABT1TKH2_9GAMM</name>
<sequence length="130" mass="13408">MRNDKAKRLLIVTALLTMEACSVYKPTIDVRNDMNAYRLDQDFEDCKHLAYQASGNTVQETAIGAGVGGVVGAGGGAALGAAMGNAGKGAAIGAAVGGLGGATKQALETGQNFKYAYQNCMRNRGHNVIN</sequence>
<organism evidence="1 2">
    <name type="scientific">Methylomonas subterranea</name>
    <dbReference type="NCBI Taxonomy" id="2952225"/>
    <lineage>
        <taxon>Bacteria</taxon>
        <taxon>Pseudomonadati</taxon>
        <taxon>Pseudomonadota</taxon>
        <taxon>Gammaproteobacteria</taxon>
        <taxon>Methylococcales</taxon>
        <taxon>Methylococcaceae</taxon>
        <taxon>Methylomonas</taxon>
    </lineage>
</organism>
<keyword evidence="2" id="KW-1185">Reference proteome</keyword>
<gene>
    <name evidence="1" type="ORF">NP590_17730</name>
</gene>
<evidence type="ECO:0000313" key="1">
    <source>
        <dbReference type="EMBL" id="MCQ8105953.1"/>
    </source>
</evidence>